<comment type="similarity">
    <text evidence="2">Belongs to the TPP enzyme family.</text>
</comment>
<feature type="compositionally biased region" description="Low complexity" evidence="4">
    <location>
        <begin position="933"/>
        <end position="947"/>
    </location>
</feature>
<dbReference type="PANTHER" id="PTHR18968">
    <property type="entry name" value="THIAMINE PYROPHOSPHATE ENZYMES"/>
    <property type="match status" value="1"/>
</dbReference>
<dbReference type="InterPro" id="IPR029061">
    <property type="entry name" value="THDP-binding"/>
</dbReference>
<dbReference type="EMBL" id="JAGTXO010000016">
    <property type="protein sequence ID" value="KAG8463327.1"/>
    <property type="molecule type" value="Genomic_DNA"/>
</dbReference>
<feature type="compositionally biased region" description="Basic and acidic residues" evidence="4">
    <location>
        <begin position="948"/>
        <end position="959"/>
    </location>
</feature>
<dbReference type="AlphaFoldDB" id="A0A8J6C687"/>
<evidence type="ECO:0000256" key="1">
    <source>
        <dbReference type="ARBA" id="ARBA00001964"/>
    </source>
</evidence>
<dbReference type="GO" id="GO:0000287">
    <property type="term" value="F:magnesium ion binding"/>
    <property type="evidence" value="ECO:0007669"/>
    <property type="project" value="InterPro"/>
</dbReference>
<keyword evidence="3" id="KW-0786">Thiamine pyrophosphate</keyword>
<dbReference type="InterPro" id="IPR011766">
    <property type="entry name" value="TPP_enzyme_TPP-bd"/>
</dbReference>
<reference evidence="6" key="1">
    <citation type="submission" date="2021-05" db="EMBL/GenBank/DDBJ databases">
        <title>The genome of the haptophyte Pavlova lutheri (Diacronema luteri, Pavlovales) - a model for lipid biosynthesis in eukaryotic algae.</title>
        <authorList>
            <person name="Hulatt C.J."/>
            <person name="Posewitz M.C."/>
        </authorList>
    </citation>
    <scope>NUCLEOTIDE SEQUENCE</scope>
    <source>
        <strain evidence="6">NIVA-4/92</strain>
    </source>
</reference>
<protein>
    <recommendedName>
        <fullName evidence="5">EF-hand domain-containing protein</fullName>
    </recommendedName>
</protein>
<dbReference type="PROSITE" id="PS00187">
    <property type="entry name" value="TPP_ENZYMES"/>
    <property type="match status" value="1"/>
</dbReference>
<feature type="domain" description="EF-hand" evidence="5">
    <location>
        <begin position="650"/>
        <end position="674"/>
    </location>
</feature>
<dbReference type="InterPro" id="IPR012000">
    <property type="entry name" value="Thiamin_PyroP_enz_cen_dom"/>
</dbReference>
<dbReference type="Proteomes" id="UP000751190">
    <property type="component" value="Unassembled WGS sequence"/>
</dbReference>
<gene>
    <name evidence="6" type="ORF">KFE25_004838</name>
</gene>
<feature type="region of interest" description="Disordered" evidence="4">
    <location>
        <begin position="933"/>
        <end position="960"/>
    </location>
</feature>
<evidence type="ECO:0000256" key="3">
    <source>
        <dbReference type="ARBA" id="ARBA00023052"/>
    </source>
</evidence>
<feature type="region of interest" description="Disordered" evidence="4">
    <location>
        <begin position="402"/>
        <end position="429"/>
    </location>
</feature>
<dbReference type="SUPFAM" id="SSF52518">
    <property type="entry name" value="Thiamin diphosphate-binding fold (THDP-binding)"/>
    <property type="match status" value="2"/>
</dbReference>
<dbReference type="SUPFAM" id="SSF52467">
    <property type="entry name" value="DHS-like NAD/FAD-binding domain"/>
    <property type="match status" value="1"/>
</dbReference>
<dbReference type="PANTHER" id="PTHR18968:SF13">
    <property type="entry name" value="ACETOLACTATE SYNTHASE CATALYTIC SUBUNIT, MITOCHONDRIAL"/>
    <property type="match status" value="1"/>
</dbReference>
<name>A0A8J6C687_DIALT</name>
<dbReference type="InterPro" id="IPR018247">
    <property type="entry name" value="EF_Hand_1_Ca_BS"/>
</dbReference>
<organism evidence="6 7">
    <name type="scientific">Diacronema lutheri</name>
    <name type="common">Unicellular marine alga</name>
    <name type="synonym">Monochrysis lutheri</name>
    <dbReference type="NCBI Taxonomy" id="2081491"/>
    <lineage>
        <taxon>Eukaryota</taxon>
        <taxon>Haptista</taxon>
        <taxon>Haptophyta</taxon>
        <taxon>Pavlovophyceae</taxon>
        <taxon>Pavlovales</taxon>
        <taxon>Pavlovaceae</taxon>
        <taxon>Diacronema</taxon>
    </lineage>
</organism>
<dbReference type="InterPro" id="IPR000399">
    <property type="entry name" value="TPP-bd_CS"/>
</dbReference>
<comment type="cofactor">
    <cofactor evidence="1">
        <name>thiamine diphosphate</name>
        <dbReference type="ChEBI" id="CHEBI:58937"/>
    </cofactor>
</comment>
<dbReference type="PROSITE" id="PS00018">
    <property type="entry name" value="EF_HAND_1"/>
    <property type="match status" value="1"/>
</dbReference>
<dbReference type="GO" id="GO:0030976">
    <property type="term" value="F:thiamine pyrophosphate binding"/>
    <property type="evidence" value="ECO:0007669"/>
    <property type="project" value="InterPro"/>
</dbReference>
<dbReference type="PROSITE" id="PS50222">
    <property type="entry name" value="EF_HAND_2"/>
    <property type="match status" value="1"/>
</dbReference>
<dbReference type="InterPro" id="IPR002048">
    <property type="entry name" value="EF_hand_dom"/>
</dbReference>
<dbReference type="InterPro" id="IPR045229">
    <property type="entry name" value="TPP_enz"/>
</dbReference>
<evidence type="ECO:0000256" key="2">
    <source>
        <dbReference type="ARBA" id="ARBA00007812"/>
    </source>
</evidence>
<dbReference type="Pfam" id="PF02776">
    <property type="entry name" value="TPP_enzyme_N"/>
    <property type="match status" value="1"/>
</dbReference>
<dbReference type="Pfam" id="PF02775">
    <property type="entry name" value="TPP_enzyme_C"/>
    <property type="match status" value="1"/>
</dbReference>
<dbReference type="GO" id="GO:0003984">
    <property type="term" value="F:acetolactate synthase activity"/>
    <property type="evidence" value="ECO:0007669"/>
    <property type="project" value="TreeGrafter"/>
</dbReference>
<evidence type="ECO:0000256" key="4">
    <source>
        <dbReference type="SAM" id="MobiDB-lite"/>
    </source>
</evidence>
<dbReference type="GO" id="GO:0009097">
    <property type="term" value="P:isoleucine biosynthetic process"/>
    <property type="evidence" value="ECO:0007669"/>
    <property type="project" value="TreeGrafter"/>
</dbReference>
<dbReference type="GO" id="GO:0050660">
    <property type="term" value="F:flavin adenine dinucleotide binding"/>
    <property type="evidence" value="ECO:0007669"/>
    <property type="project" value="TreeGrafter"/>
</dbReference>
<dbReference type="InterPro" id="IPR029035">
    <property type="entry name" value="DHS-like_NAD/FAD-binding_dom"/>
</dbReference>
<dbReference type="GO" id="GO:0005509">
    <property type="term" value="F:calcium ion binding"/>
    <property type="evidence" value="ECO:0007669"/>
    <property type="project" value="InterPro"/>
</dbReference>
<sequence>MFRRAFSSRPQRRVTDYLADVLVRQGVKNVFGGHGGAVIPLVDSISSHPGLNWVYMRNEQAASLAAAADAKLTGRLAVCVATSGPGASHLTTGLVDALQDRCPVLAITGTKATNAIDLSEFQMIHQEELFRAAGLPFSNVVMSEAAVPAMLRNAIAVALREKAAVHLALPVDIQSRMLTPPRSEVWQAEVSHLEYQASESRVQLAAKALEDPQLRIVIALGHRAAIELSPGEASSPANPYLRLAETLNAPIITQLDAKGCVDETHPLSYGVLGIFGNPGLDAPRALVNSADMVLLFGVDRQAIDLISDASFNQVRRVVEFEPDAGSAAYHRWYECDVVVLGKLASNARRLEAAVANLRAAPAAQAGYNALADTQPINEYMRHWTWLLRGGWRNTASILRARSDAATSQRDETPPEAPDDAPPTGSLPGRFQIEHGETEGYCHPGRVLEALSKRLQPEDVVCVDVGDITLWASLCLCLSGGQRVLSSQGMGTMGYALPAAIAASLERPKRNVVVIAGDGGAQMTIGELATAKQHKCQITMIIFNNHLLGRVHFGFDDVRGDEIVSPDFVALARAYGGDGVHVRCATEVEGALRAARAASGLFVLEVAVDPQLKAEYARMRDDTSFVSQVRESLGDLLPAEMRPSDVRKLIAFDIDGDGMLSADELAAARKVIGALRRSDDASALMRALRTGQLFKNPVLTSVKQLFAPLEPSPFRFERTPRADGEEEGSVIDTVGAVSHVLKSHVPPGLRERRFSAAGYKAGFEVAAIDSMKGLGEMCIADSKVYVRETDDSRPDFFETRSSDSFLSTAALLVPNSAVPDMRVRFLAKEAPQGLPFVRLVNDLCVEAQSPFVFFGEVDWHKCDVTSISRAPTDGLTVHDHIADFYWKPGTVFHSNRTFLCGAVARDEEPRGPLCAQIFDKIFYSDLSRAGSKAKAADARAPADGAARAEPTKPGEHHFSEKVSSLVGPSKKHVYCHAHLITYNAAGKLVDVWHLNPNSVVADMDLQVYKIRALNAIDA</sequence>
<dbReference type="GO" id="GO:0009099">
    <property type="term" value="P:L-valine biosynthetic process"/>
    <property type="evidence" value="ECO:0007669"/>
    <property type="project" value="TreeGrafter"/>
</dbReference>
<dbReference type="GO" id="GO:0005739">
    <property type="term" value="C:mitochondrion"/>
    <property type="evidence" value="ECO:0007669"/>
    <property type="project" value="TreeGrafter"/>
</dbReference>
<dbReference type="OrthoDB" id="10266919at2759"/>
<dbReference type="Gene3D" id="3.40.50.1220">
    <property type="entry name" value="TPP-binding domain"/>
    <property type="match status" value="1"/>
</dbReference>
<evidence type="ECO:0000313" key="7">
    <source>
        <dbReference type="Proteomes" id="UP000751190"/>
    </source>
</evidence>
<comment type="caution">
    <text evidence="6">The sequence shown here is derived from an EMBL/GenBank/DDBJ whole genome shotgun (WGS) entry which is preliminary data.</text>
</comment>
<accession>A0A8J6C687</accession>
<dbReference type="Pfam" id="PF00205">
    <property type="entry name" value="TPP_enzyme_M"/>
    <property type="match status" value="1"/>
</dbReference>
<keyword evidence="7" id="KW-1185">Reference proteome</keyword>
<dbReference type="GO" id="GO:0005948">
    <property type="term" value="C:acetolactate synthase complex"/>
    <property type="evidence" value="ECO:0007669"/>
    <property type="project" value="TreeGrafter"/>
</dbReference>
<dbReference type="Gene3D" id="3.40.50.970">
    <property type="match status" value="2"/>
</dbReference>
<dbReference type="OMA" id="EMCIADS"/>
<evidence type="ECO:0000259" key="5">
    <source>
        <dbReference type="PROSITE" id="PS50222"/>
    </source>
</evidence>
<dbReference type="InterPro" id="IPR012001">
    <property type="entry name" value="Thiamin_PyroP_enz_TPP-bd_dom"/>
</dbReference>
<evidence type="ECO:0000313" key="6">
    <source>
        <dbReference type="EMBL" id="KAG8463327.1"/>
    </source>
</evidence>
<proteinExistence type="inferred from homology"/>